<reference evidence="4" key="1">
    <citation type="journal article" date="2018" name="Nat. Microbiol.">
        <title>Leveraging single-cell genomics to expand the fungal tree of life.</title>
        <authorList>
            <person name="Ahrendt S.R."/>
            <person name="Quandt C.A."/>
            <person name="Ciobanu D."/>
            <person name="Clum A."/>
            <person name="Salamov A."/>
            <person name="Andreopoulos B."/>
            <person name="Cheng J.F."/>
            <person name="Woyke T."/>
            <person name="Pelin A."/>
            <person name="Henrissat B."/>
            <person name="Reynolds N.K."/>
            <person name="Benny G.L."/>
            <person name="Smith M.E."/>
            <person name="James T.Y."/>
            <person name="Grigoriev I.V."/>
        </authorList>
    </citation>
    <scope>NUCLEOTIDE SEQUENCE [LARGE SCALE GENOMIC DNA]</scope>
</reference>
<accession>A0A4P9W6Y3</accession>
<keyword evidence="4" id="KW-1185">Reference proteome</keyword>
<dbReference type="Gene3D" id="3.40.50.12650">
    <property type="match status" value="1"/>
</dbReference>
<dbReference type="GO" id="GO:0036297">
    <property type="term" value="P:interstrand cross-link repair"/>
    <property type="evidence" value="ECO:0007669"/>
    <property type="project" value="TreeGrafter"/>
</dbReference>
<feature type="compositionally biased region" description="Low complexity" evidence="1">
    <location>
        <begin position="86"/>
        <end position="98"/>
    </location>
</feature>
<dbReference type="PANTHER" id="PTHR23240:SF6">
    <property type="entry name" value="DNA CROSS-LINK REPAIR 1A PROTEIN"/>
    <property type="match status" value="1"/>
</dbReference>
<dbReference type="Pfam" id="PF07522">
    <property type="entry name" value="DRMBL"/>
    <property type="match status" value="1"/>
</dbReference>
<dbReference type="GO" id="GO:0035312">
    <property type="term" value="F:5'-3' DNA exonuclease activity"/>
    <property type="evidence" value="ECO:0007669"/>
    <property type="project" value="TreeGrafter"/>
</dbReference>
<name>A0A4P9W6Y3_9FUNG</name>
<dbReference type="InterPro" id="IPR011084">
    <property type="entry name" value="DRMBL"/>
</dbReference>
<dbReference type="GO" id="GO:0006303">
    <property type="term" value="P:double-strand break repair via nonhomologous end joining"/>
    <property type="evidence" value="ECO:0007669"/>
    <property type="project" value="TreeGrafter"/>
</dbReference>
<sequence>MEGWARWVGEARKSPVWRYRWGPVGVGTSKRIRAAPGQLCAMGQLRTDKLESILSTVSKTYTHILALRPTGWTFRRGPSPTASSEPFTTSSLTPTHPSPRITLVGVPYSEHSSFTELAAFVKGARPVRVIPTVFGGGKGAGMAEVQKWCDLWLSEVREGGTAPAPALDADFADEEVVELLEAFGESEGEMEEGLAGDEGGDDAEAVEGGFVCSSRVMISDWVV</sequence>
<feature type="domain" description="DNA repair metallo-beta-lactamase" evidence="2">
    <location>
        <begin position="38"/>
        <end position="134"/>
    </location>
</feature>
<feature type="region of interest" description="Disordered" evidence="1">
    <location>
        <begin position="76"/>
        <end position="98"/>
    </location>
</feature>
<dbReference type="OrthoDB" id="262529at2759"/>
<dbReference type="Proteomes" id="UP000269721">
    <property type="component" value="Unassembled WGS sequence"/>
</dbReference>
<organism evidence="3 4">
    <name type="scientific">Blyttiomyces helicus</name>
    <dbReference type="NCBI Taxonomy" id="388810"/>
    <lineage>
        <taxon>Eukaryota</taxon>
        <taxon>Fungi</taxon>
        <taxon>Fungi incertae sedis</taxon>
        <taxon>Chytridiomycota</taxon>
        <taxon>Chytridiomycota incertae sedis</taxon>
        <taxon>Chytridiomycetes</taxon>
        <taxon>Chytridiomycetes incertae sedis</taxon>
        <taxon>Blyttiomyces</taxon>
    </lineage>
</organism>
<dbReference type="AlphaFoldDB" id="A0A4P9W6Y3"/>
<dbReference type="PANTHER" id="PTHR23240">
    <property type="entry name" value="DNA CROSS-LINK REPAIR PROTEIN PSO2/SNM1-RELATED"/>
    <property type="match status" value="1"/>
</dbReference>
<protein>
    <submittedName>
        <fullName evidence="3">DNA repair metallo-beta-lactamase-domain-containing protein</fullName>
    </submittedName>
</protein>
<dbReference type="GO" id="GO:0003684">
    <property type="term" value="F:damaged DNA binding"/>
    <property type="evidence" value="ECO:0007669"/>
    <property type="project" value="TreeGrafter"/>
</dbReference>
<evidence type="ECO:0000313" key="3">
    <source>
        <dbReference type="EMBL" id="RKO88219.1"/>
    </source>
</evidence>
<dbReference type="EMBL" id="KZ996858">
    <property type="protein sequence ID" value="RKO88219.1"/>
    <property type="molecule type" value="Genomic_DNA"/>
</dbReference>
<gene>
    <name evidence="3" type="ORF">BDK51DRAFT_34377</name>
</gene>
<evidence type="ECO:0000313" key="4">
    <source>
        <dbReference type="Proteomes" id="UP000269721"/>
    </source>
</evidence>
<evidence type="ECO:0000256" key="1">
    <source>
        <dbReference type="SAM" id="MobiDB-lite"/>
    </source>
</evidence>
<proteinExistence type="predicted"/>
<evidence type="ECO:0000259" key="2">
    <source>
        <dbReference type="Pfam" id="PF07522"/>
    </source>
</evidence>